<proteinExistence type="predicted"/>
<evidence type="ECO:0000313" key="2">
    <source>
        <dbReference type="Proteomes" id="UP000075635"/>
    </source>
</evidence>
<name>A0A150RJX9_SORCE</name>
<accession>A0A150RJX9</accession>
<protein>
    <recommendedName>
        <fullName evidence="3">DUF4177 domain-containing protein</fullName>
    </recommendedName>
</protein>
<organism evidence="1 2">
    <name type="scientific">Sorangium cellulosum</name>
    <name type="common">Polyangium cellulosum</name>
    <dbReference type="NCBI Taxonomy" id="56"/>
    <lineage>
        <taxon>Bacteria</taxon>
        <taxon>Pseudomonadati</taxon>
        <taxon>Myxococcota</taxon>
        <taxon>Polyangia</taxon>
        <taxon>Polyangiales</taxon>
        <taxon>Polyangiaceae</taxon>
        <taxon>Sorangium</taxon>
    </lineage>
</organism>
<dbReference type="Proteomes" id="UP000075635">
    <property type="component" value="Unassembled WGS sequence"/>
</dbReference>
<gene>
    <name evidence="1" type="ORF">BE17_39055</name>
</gene>
<dbReference type="EMBL" id="JEMB01002534">
    <property type="protein sequence ID" value="KYF80451.1"/>
    <property type="molecule type" value="Genomic_DNA"/>
</dbReference>
<evidence type="ECO:0000313" key="1">
    <source>
        <dbReference type="EMBL" id="KYF80451.1"/>
    </source>
</evidence>
<reference evidence="1 2" key="1">
    <citation type="submission" date="2014-02" db="EMBL/GenBank/DDBJ databases">
        <title>The small core and large imbalanced accessory genome model reveals a collaborative survival strategy of Sorangium cellulosum strains in nature.</title>
        <authorList>
            <person name="Han K."/>
            <person name="Peng R."/>
            <person name="Blom J."/>
            <person name="Li Y.-Z."/>
        </authorList>
    </citation>
    <scope>NUCLEOTIDE SEQUENCE [LARGE SCALE GENOMIC DNA]</scope>
    <source>
        <strain evidence="1 2">So0011-07</strain>
    </source>
</reference>
<dbReference type="AlphaFoldDB" id="A0A150RJX9"/>
<evidence type="ECO:0008006" key="3">
    <source>
        <dbReference type="Google" id="ProtNLM"/>
    </source>
</evidence>
<sequence>MSYETKFVEAGSAEELTALVQQAEREGWQFVSSQVTMVWVHGEPQRPGEPAGHARKCMLAALHRPVAFGEQA</sequence>
<comment type="caution">
    <text evidence="1">The sequence shown here is derived from an EMBL/GenBank/DDBJ whole genome shotgun (WGS) entry which is preliminary data.</text>
</comment>